<dbReference type="SMART" id="SM00387">
    <property type="entry name" value="HATPase_c"/>
    <property type="match status" value="1"/>
</dbReference>
<feature type="compositionally biased region" description="Basic and acidic residues" evidence="14">
    <location>
        <begin position="129"/>
        <end position="143"/>
    </location>
</feature>
<feature type="domain" description="Histidine kinase" evidence="16">
    <location>
        <begin position="301"/>
        <end position="517"/>
    </location>
</feature>
<evidence type="ECO:0000256" key="9">
    <source>
        <dbReference type="ARBA" id="ARBA00022777"/>
    </source>
</evidence>
<feature type="domain" description="HAMP" evidence="17">
    <location>
        <begin position="241"/>
        <end position="293"/>
    </location>
</feature>
<evidence type="ECO:0000256" key="8">
    <source>
        <dbReference type="ARBA" id="ARBA00022741"/>
    </source>
</evidence>
<sequence>MQTPKGIHHRPWIFLFLGKTHLNLGIDVRLQIRHKLFLTLLITSVAVAAVLFFFLQWSFDRGFLNYVKNQEIEQIQRLASKLTLYYAEHENWKFMENNHKLWVRTVTESDPLSRRLHNSGPVRALPAIGKEKGAPDRRMRPESSLHPAPPPNDGKIFGPRVALFDSNKKWMIGGPPGGVDNFVMHPFQYKGNIIGYLGLMPLQELSDSGDLRFVEQQKESFVLVTLIMVVFSLLLAYPLTSHLLRPIKALSAGTDKLIAGVFKTRIGVSSGDELGRLSEHFNILAMTLEKNEEARRQWVADISHELRTPLAVLRGEVEAMQDGVRKLEPKNIEGLHGEILHLERLVGDLYELSMSDIGALNYKRTDLNPLGILQGTLEMFETRFSNKGLVILPYLLSDFDRSMLGDPDRLQQLFTNLLENSLRYTDAPGRLEIRMVATKEGIQITFEDSKPGVGDKQLPKLFDRLYRLDSSRNRKSGGAGLGLAICKNIAEAHQGSIAAYPSPLGGLKITIDLPLHS</sequence>
<dbReference type="InterPro" id="IPR036890">
    <property type="entry name" value="HATPase_C_sf"/>
</dbReference>
<evidence type="ECO:0000256" key="1">
    <source>
        <dbReference type="ARBA" id="ARBA00000085"/>
    </source>
</evidence>
<comment type="subcellular location">
    <subcellularLocation>
        <location evidence="2">Cell membrane</location>
        <topology evidence="2">Multi-pass membrane protein</topology>
    </subcellularLocation>
</comment>
<dbReference type="PROSITE" id="PS50109">
    <property type="entry name" value="HIS_KIN"/>
    <property type="match status" value="1"/>
</dbReference>
<evidence type="ECO:0000256" key="6">
    <source>
        <dbReference type="ARBA" id="ARBA00022679"/>
    </source>
</evidence>
<dbReference type="Pfam" id="PF02518">
    <property type="entry name" value="HATPase_c"/>
    <property type="match status" value="1"/>
</dbReference>
<keyword evidence="8" id="KW-0547">Nucleotide-binding</keyword>
<dbReference type="Gene3D" id="3.30.565.10">
    <property type="entry name" value="Histidine kinase-like ATPase, C-terminal domain"/>
    <property type="match status" value="1"/>
</dbReference>
<keyword evidence="7 15" id="KW-0812">Transmembrane</keyword>
<keyword evidence="6" id="KW-0808">Transferase</keyword>
<dbReference type="InterPro" id="IPR003661">
    <property type="entry name" value="HisK_dim/P_dom"/>
</dbReference>
<dbReference type="GO" id="GO:0005524">
    <property type="term" value="F:ATP binding"/>
    <property type="evidence" value="ECO:0007669"/>
    <property type="project" value="UniProtKB-KW"/>
</dbReference>
<dbReference type="SMART" id="SM00388">
    <property type="entry name" value="HisKA"/>
    <property type="match status" value="1"/>
</dbReference>
<dbReference type="Pfam" id="PF00672">
    <property type="entry name" value="HAMP"/>
    <property type="match status" value="1"/>
</dbReference>
<dbReference type="OrthoDB" id="9812241at2"/>
<dbReference type="Pfam" id="PF00512">
    <property type="entry name" value="HisKA"/>
    <property type="match status" value="1"/>
</dbReference>
<feature type="region of interest" description="Disordered" evidence="14">
    <location>
        <begin position="127"/>
        <end position="155"/>
    </location>
</feature>
<dbReference type="GO" id="GO:0000155">
    <property type="term" value="F:phosphorelay sensor kinase activity"/>
    <property type="evidence" value="ECO:0007669"/>
    <property type="project" value="InterPro"/>
</dbReference>
<dbReference type="RefSeq" id="WP_084554054.1">
    <property type="nucleotide sequence ID" value="NZ_FRFE01000016.1"/>
</dbReference>
<dbReference type="PRINTS" id="PR00344">
    <property type="entry name" value="BCTRLSENSOR"/>
</dbReference>
<evidence type="ECO:0000313" key="19">
    <source>
        <dbReference type="Proteomes" id="UP000184603"/>
    </source>
</evidence>
<keyword evidence="13 15" id="KW-0472">Membrane</keyword>
<evidence type="ECO:0000256" key="2">
    <source>
        <dbReference type="ARBA" id="ARBA00004651"/>
    </source>
</evidence>
<keyword evidence="19" id="KW-1185">Reference proteome</keyword>
<dbReference type="EC" id="2.7.13.3" evidence="3"/>
<feature type="transmembrane region" description="Helical" evidence="15">
    <location>
        <begin position="36"/>
        <end position="55"/>
    </location>
</feature>
<dbReference type="STRING" id="1121416.SAMN02745220_03168"/>
<keyword evidence="9 18" id="KW-0418">Kinase</keyword>
<dbReference type="Gene3D" id="6.10.340.10">
    <property type="match status" value="1"/>
</dbReference>
<dbReference type="InterPro" id="IPR005467">
    <property type="entry name" value="His_kinase_dom"/>
</dbReference>
<dbReference type="SMART" id="SM00304">
    <property type="entry name" value="HAMP"/>
    <property type="match status" value="1"/>
</dbReference>
<dbReference type="PANTHER" id="PTHR45528:SF1">
    <property type="entry name" value="SENSOR HISTIDINE KINASE CPXA"/>
    <property type="match status" value="1"/>
</dbReference>
<dbReference type="InterPro" id="IPR003594">
    <property type="entry name" value="HATPase_dom"/>
</dbReference>
<evidence type="ECO:0000256" key="12">
    <source>
        <dbReference type="ARBA" id="ARBA00023012"/>
    </source>
</evidence>
<gene>
    <name evidence="18" type="ORF">SAMN02745220_03168</name>
</gene>
<keyword evidence="11 15" id="KW-1133">Transmembrane helix</keyword>
<dbReference type="Gene3D" id="1.10.287.130">
    <property type="match status" value="1"/>
</dbReference>
<dbReference type="AlphaFoldDB" id="A0A1M7YBF7"/>
<evidence type="ECO:0000256" key="10">
    <source>
        <dbReference type="ARBA" id="ARBA00022840"/>
    </source>
</evidence>
<dbReference type="SUPFAM" id="SSF158472">
    <property type="entry name" value="HAMP domain-like"/>
    <property type="match status" value="1"/>
</dbReference>
<keyword evidence="12" id="KW-0902">Two-component regulatory system</keyword>
<name>A0A1M7YBF7_9BACT</name>
<dbReference type="InterPro" id="IPR036097">
    <property type="entry name" value="HisK_dim/P_sf"/>
</dbReference>
<evidence type="ECO:0000256" key="3">
    <source>
        <dbReference type="ARBA" id="ARBA00012438"/>
    </source>
</evidence>
<evidence type="ECO:0000256" key="15">
    <source>
        <dbReference type="SAM" id="Phobius"/>
    </source>
</evidence>
<keyword evidence="10" id="KW-0067">ATP-binding</keyword>
<evidence type="ECO:0000259" key="16">
    <source>
        <dbReference type="PROSITE" id="PS50109"/>
    </source>
</evidence>
<dbReference type="SUPFAM" id="SSF47384">
    <property type="entry name" value="Homodimeric domain of signal transducing histidine kinase"/>
    <property type="match status" value="1"/>
</dbReference>
<keyword evidence="5" id="KW-0597">Phosphoprotein</keyword>
<dbReference type="SUPFAM" id="SSF55874">
    <property type="entry name" value="ATPase domain of HSP90 chaperone/DNA topoisomerase II/histidine kinase"/>
    <property type="match status" value="1"/>
</dbReference>
<evidence type="ECO:0000256" key="4">
    <source>
        <dbReference type="ARBA" id="ARBA00022475"/>
    </source>
</evidence>
<dbReference type="CDD" id="cd00082">
    <property type="entry name" value="HisKA"/>
    <property type="match status" value="1"/>
</dbReference>
<dbReference type="EMBL" id="FRFE01000016">
    <property type="protein sequence ID" value="SHO49931.1"/>
    <property type="molecule type" value="Genomic_DNA"/>
</dbReference>
<reference evidence="18 19" key="1">
    <citation type="submission" date="2016-12" db="EMBL/GenBank/DDBJ databases">
        <authorList>
            <person name="Song W.-J."/>
            <person name="Kurnit D.M."/>
        </authorList>
    </citation>
    <scope>NUCLEOTIDE SEQUENCE [LARGE SCALE GENOMIC DNA]</scope>
    <source>
        <strain evidence="18 19">DSM 18488</strain>
    </source>
</reference>
<dbReference type="InterPro" id="IPR003660">
    <property type="entry name" value="HAMP_dom"/>
</dbReference>
<evidence type="ECO:0000256" key="5">
    <source>
        <dbReference type="ARBA" id="ARBA00022553"/>
    </source>
</evidence>
<dbReference type="Proteomes" id="UP000184603">
    <property type="component" value="Unassembled WGS sequence"/>
</dbReference>
<evidence type="ECO:0000256" key="11">
    <source>
        <dbReference type="ARBA" id="ARBA00022989"/>
    </source>
</evidence>
<dbReference type="InterPro" id="IPR004358">
    <property type="entry name" value="Sig_transdc_His_kin-like_C"/>
</dbReference>
<accession>A0A1M7YBF7</accession>
<comment type="catalytic activity">
    <reaction evidence="1">
        <text>ATP + protein L-histidine = ADP + protein N-phospho-L-histidine.</text>
        <dbReference type="EC" id="2.7.13.3"/>
    </reaction>
</comment>
<dbReference type="CDD" id="cd06225">
    <property type="entry name" value="HAMP"/>
    <property type="match status" value="1"/>
</dbReference>
<keyword evidence="4" id="KW-1003">Cell membrane</keyword>
<evidence type="ECO:0000256" key="13">
    <source>
        <dbReference type="ARBA" id="ARBA00023136"/>
    </source>
</evidence>
<dbReference type="InterPro" id="IPR050398">
    <property type="entry name" value="HssS/ArlS-like"/>
</dbReference>
<dbReference type="GO" id="GO:0005886">
    <property type="term" value="C:plasma membrane"/>
    <property type="evidence" value="ECO:0007669"/>
    <property type="project" value="UniProtKB-SubCell"/>
</dbReference>
<evidence type="ECO:0000259" key="17">
    <source>
        <dbReference type="PROSITE" id="PS50885"/>
    </source>
</evidence>
<evidence type="ECO:0000256" key="7">
    <source>
        <dbReference type="ARBA" id="ARBA00022692"/>
    </source>
</evidence>
<dbReference type="PROSITE" id="PS50885">
    <property type="entry name" value="HAMP"/>
    <property type="match status" value="1"/>
</dbReference>
<proteinExistence type="predicted"/>
<evidence type="ECO:0000313" key="18">
    <source>
        <dbReference type="EMBL" id="SHO49931.1"/>
    </source>
</evidence>
<organism evidence="18 19">
    <name type="scientific">Desulfopila aestuarii DSM 18488</name>
    <dbReference type="NCBI Taxonomy" id="1121416"/>
    <lineage>
        <taxon>Bacteria</taxon>
        <taxon>Pseudomonadati</taxon>
        <taxon>Thermodesulfobacteriota</taxon>
        <taxon>Desulfobulbia</taxon>
        <taxon>Desulfobulbales</taxon>
        <taxon>Desulfocapsaceae</taxon>
        <taxon>Desulfopila</taxon>
    </lineage>
</organism>
<dbReference type="PANTHER" id="PTHR45528">
    <property type="entry name" value="SENSOR HISTIDINE KINASE CPXA"/>
    <property type="match status" value="1"/>
</dbReference>
<evidence type="ECO:0000256" key="14">
    <source>
        <dbReference type="SAM" id="MobiDB-lite"/>
    </source>
</evidence>
<protein>
    <recommendedName>
        <fullName evidence="3">histidine kinase</fullName>
        <ecNumber evidence="3">2.7.13.3</ecNumber>
    </recommendedName>
</protein>